<evidence type="ECO:0000256" key="4">
    <source>
        <dbReference type="ARBA" id="ARBA00022741"/>
    </source>
</evidence>
<keyword evidence="5 9" id="KW-0067">ATP-binding</keyword>
<evidence type="ECO:0000256" key="2">
    <source>
        <dbReference type="ARBA" id="ARBA00011209"/>
    </source>
</evidence>
<evidence type="ECO:0000313" key="11">
    <source>
        <dbReference type="Proteomes" id="UP001056937"/>
    </source>
</evidence>
<dbReference type="PANTHER" id="PTHR30075">
    <property type="entry name" value="GLYCYL-TRNA SYNTHETASE"/>
    <property type="match status" value="1"/>
</dbReference>
<dbReference type="Pfam" id="PF02091">
    <property type="entry name" value="tRNA-synt_2e"/>
    <property type="match status" value="1"/>
</dbReference>
<dbReference type="CDD" id="cd00733">
    <property type="entry name" value="GlyRS_alpha_core"/>
    <property type="match status" value="1"/>
</dbReference>
<dbReference type="PROSITE" id="PS50861">
    <property type="entry name" value="AA_TRNA_LIGASE_II_GLYAB"/>
    <property type="match status" value="1"/>
</dbReference>
<dbReference type="NCBIfam" id="TIGR00388">
    <property type="entry name" value="glyQ"/>
    <property type="match status" value="1"/>
</dbReference>
<dbReference type="GO" id="GO:0004820">
    <property type="term" value="F:glycine-tRNA ligase activity"/>
    <property type="evidence" value="ECO:0007669"/>
    <property type="project" value="UniProtKB-EC"/>
</dbReference>
<reference evidence="10" key="1">
    <citation type="journal article" date="2022" name="Toxins">
        <title>Genomic Analysis of Sphingopyxis sp. USTB-05 for Biodegrading Cyanobacterial Hepatotoxins.</title>
        <authorList>
            <person name="Liu C."/>
            <person name="Xu Q."/>
            <person name="Zhao Z."/>
            <person name="Zhang H."/>
            <person name="Liu X."/>
            <person name="Yin C."/>
            <person name="Liu Y."/>
            <person name="Yan H."/>
        </authorList>
    </citation>
    <scope>NUCLEOTIDE SEQUENCE</scope>
    <source>
        <strain evidence="10">NBD5</strain>
    </source>
</reference>
<name>A0ABY4XC97_9SPHN</name>
<evidence type="ECO:0000256" key="6">
    <source>
        <dbReference type="ARBA" id="ARBA00022917"/>
    </source>
</evidence>
<evidence type="ECO:0000256" key="5">
    <source>
        <dbReference type="ARBA" id="ARBA00022840"/>
    </source>
</evidence>
<dbReference type="Gene3D" id="1.20.58.180">
    <property type="entry name" value="Class II aaRS and biotin synthetases, domain 2"/>
    <property type="match status" value="1"/>
</dbReference>
<comment type="catalytic activity">
    <reaction evidence="8 9">
        <text>tRNA(Gly) + glycine + ATP = glycyl-tRNA(Gly) + AMP + diphosphate</text>
        <dbReference type="Rhea" id="RHEA:16013"/>
        <dbReference type="Rhea" id="RHEA-COMP:9664"/>
        <dbReference type="Rhea" id="RHEA-COMP:9683"/>
        <dbReference type="ChEBI" id="CHEBI:30616"/>
        <dbReference type="ChEBI" id="CHEBI:33019"/>
        <dbReference type="ChEBI" id="CHEBI:57305"/>
        <dbReference type="ChEBI" id="CHEBI:78442"/>
        <dbReference type="ChEBI" id="CHEBI:78522"/>
        <dbReference type="ChEBI" id="CHEBI:456215"/>
        <dbReference type="EC" id="6.1.1.14"/>
    </reaction>
</comment>
<gene>
    <name evidence="9" type="primary">glyQ</name>
    <name evidence="10" type="ORF">LHA26_13310</name>
</gene>
<dbReference type="RefSeq" id="WP_252168393.1">
    <property type="nucleotide sequence ID" value="NZ_CP084930.1"/>
</dbReference>
<comment type="subunit">
    <text evidence="2 9">Tetramer of two alpha and two beta subunits.</text>
</comment>
<keyword evidence="9" id="KW-0963">Cytoplasm</keyword>
<evidence type="ECO:0000256" key="8">
    <source>
        <dbReference type="ARBA" id="ARBA00047937"/>
    </source>
</evidence>
<accession>A0ABY4XC97</accession>
<dbReference type="HAMAP" id="MF_00254">
    <property type="entry name" value="Gly_tRNA_synth_alpha"/>
    <property type="match status" value="1"/>
</dbReference>
<keyword evidence="3 9" id="KW-0436">Ligase</keyword>
<evidence type="ECO:0000256" key="1">
    <source>
        <dbReference type="ARBA" id="ARBA00008226"/>
    </source>
</evidence>
<evidence type="ECO:0000256" key="3">
    <source>
        <dbReference type="ARBA" id="ARBA00022598"/>
    </source>
</evidence>
<keyword evidence="11" id="KW-1185">Reference proteome</keyword>
<dbReference type="EC" id="6.1.1.14" evidence="9"/>
<dbReference type="InterPro" id="IPR002310">
    <property type="entry name" value="Gly-tRNA_ligase_asu"/>
</dbReference>
<proteinExistence type="inferred from homology"/>
<comment type="subcellular location">
    <subcellularLocation>
        <location evidence="9">Cytoplasm</location>
    </subcellularLocation>
</comment>
<dbReference type="SUPFAM" id="SSF55681">
    <property type="entry name" value="Class II aaRS and biotin synthetases"/>
    <property type="match status" value="1"/>
</dbReference>
<dbReference type="NCBIfam" id="NF006827">
    <property type="entry name" value="PRK09348.1"/>
    <property type="match status" value="1"/>
</dbReference>
<dbReference type="InterPro" id="IPR006194">
    <property type="entry name" value="Gly-tRNA-synth_heterodimer"/>
</dbReference>
<keyword evidence="4 9" id="KW-0547">Nucleotide-binding</keyword>
<dbReference type="PRINTS" id="PR01044">
    <property type="entry name" value="TRNASYNTHGA"/>
</dbReference>
<dbReference type="EMBL" id="CP084930">
    <property type="protein sequence ID" value="USI74589.1"/>
    <property type="molecule type" value="Genomic_DNA"/>
</dbReference>
<dbReference type="Proteomes" id="UP001056937">
    <property type="component" value="Chromosome 1"/>
</dbReference>
<keyword evidence="7 9" id="KW-0030">Aminoacyl-tRNA synthetase</keyword>
<dbReference type="Gene3D" id="3.30.930.10">
    <property type="entry name" value="Bira Bifunctional Protein, Domain 2"/>
    <property type="match status" value="1"/>
</dbReference>
<protein>
    <recommendedName>
        <fullName evidence="9">Glycine--tRNA ligase alpha subunit</fullName>
        <ecNumber evidence="9">6.1.1.14</ecNumber>
    </recommendedName>
    <alternativeName>
        <fullName evidence="9">Glycyl-tRNA synthetase alpha subunit</fullName>
        <shortName evidence="9">GlyRS</shortName>
    </alternativeName>
</protein>
<dbReference type="PANTHER" id="PTHR30075:SF2">
    <property type="entry name" value="GLYCINE--TRNA LIGASE, CHLOROPLASTIC_MITOCHONDRIAL 2"/>
    <property type="match status" value="1"/>
</dbReference>
<organism evidence="10 11">
    <name type="scientific">Sphingomonas morindae</name>
    <dbReference type="NCBI Taxonomy" id="1541170"/>
    <lineage>
        <taxon>Bacteria</taxon>
        <taxon>Pseudomonadati</taxon>
        <taxon>Pseudomonadota</taxon>
        <taxon>Alphaproteobacteria</taxon>
        <taxon>Sphingomonadales</taxon>
        <taxon>Sphingomonadaceae</taxon>
        <taxon>Sphingomonas</taxon>
    </lineage>
</organism>
<evidence type="ECO:0000313" key="10">
    <source>
        <dbReference type="EMBL" id="USI74589.1"/>
    </source>
</evidence>
<dbReference type="InterPro" id="IPR045864">
    <property type="entry name" value="aa-tRNA-synth_II/BPL/LPL"/>
</dbReference>
<comment type="similarity">
    <text evidence="1 9">Belongs to the class-II aminoacyl-tRNA synthetase family.</text>
</comment>
<keyword evidence="6 9" id="KW-0648">Protein biosynthesis</keyword>
<sequence>MADHPLSFQRLILTLHDYWSARGCLILQPYDMEMGAGTFHPATTLRALGPEPWKAAYVQPSRRPTDGRYGENPNRLQHYYQYQVVLKPSPADLQQLYLGSLAAIGIDFHKHDIRFVEDDWESPTLGAWGLGWEVWCDGMEVTQFTYFQQVGGFDCKPVTGELTYGLERLAMYIQGVDRVYDLRFNDEGVSYGDVFLENEKQMSAYNFEVANTDALFDAFRKAAAECEACLARGLALPAYEQAIKASHSFNLLQARGVISVAERQAYIGRVRDLAKGSCAKWIETNMPRWQQAFPGWTA</sequence>
<evidence type="ECO:0000256" key="7">
    <source>
        <dbReference type="ARBA" id="ARBA00023146"/>
    </source>
</evidence>
<evidence type="ECO:0000256" key="9">
    <source>
        <dbReference type="HAMAP-Rule" id="MF_00254"/>
    </source>
</evidence>